<dbReference type="InterPro" id="IPR029058">
    <property type="entry name" value="AB_hydrolase_fold"/>
</dbReference>
<comment type="caution">
    <text evidence="2">The sequence shown here is derived from an EMBL/GenBank/DDBJ whole genome shotgun (WGS) entry which is preliminary data.</text>
</comment>
<protein>
    <submittedName>
        <fullName evidence="2">Alpha/beta hydrolase</fullName>
    </submittedName>
</protein>
<dbReference type="Pfam" id="PF12697">
    <property type="entry name" value="Abhydrolase_6"/>
    <property type="match status" value="1"/>
</dbReference>
<dbReference type="PANTHER" id="PTHR37017">
    <property type="entry name" value="AB HYDROLASE-1 DOMAIN-CONTAINING PROTEIN-RELATED"/>
    <property type="match status" value="1"/>
</dbReference>
<dbReference type="InterPro" id="IPR000073">
    <property type="entry name" value="AB_hydrolase_1"/>
</dbReference>
<evidence type="ECO:0000313" key="2">
    <source>
        <dbReference type="EMBL" id="MCW3780886.1"/>
    </source>
</evidence>
<keyword evidence="3" id="KW-1185">Reference proteome</keyword>
<dbReference type="RefSeq" id="WP_264771214.1">
    <property type="nucleotide sequence ID" value="NZ_JAPDOG010000003.1"/>
</dbReference>
<dbReference type="SUPFAM" id="SSF53474">
    <property type="entry name" value="alpha/beta-Hydrolases"/>
    <property type="match status" value="1"/>
</dbReference>
<evidence type="ECO:0000313" key="3">
    <source>
        <dbReference type="Proteomes" id="UP001207582"/>
    </source>
</evidence>
<sequence length="228" mass="24090">MPTSFVLVHGGFGSPAELAPVVPYLEARGHRVVNVDLPCERAEATLEDYAATVARAMEGTGLPRVLVAHSAGGATTPLAASLLPVDQLIFVAAIVPEPGQSISEALGPDVAATILAVTIDNGDGTRSFNLDLLASLVPPEERAAYLEFLSNTQRRQGWLAINQPWPGGAIPAVPRNYILCTEDQIIPPDMQRAFAARLGVRPVEIASVHAAFTFKPRELADLLVSLAG</sequence>
<proteinExistence type="predicted"/>
<name>A0ABT3IZL6_9RHOB</name>
<dbReference type="PANTHER" id="PTHR37017:SF11">
    <property type="entry name" value="ESTERASE_LIPASE_THIOESTERASE DOMAIN-CONTAINING PROTEIN"/>
    <property type="match status" value="1"/>
</dbReference>
<dbReference type="Gene3D" id="3.40.50.1820">
    <property type="entry name" value="alpha/beta hydrolase"/>
    <property type="match status" value="1"/>
</dbReference>
<reference evidence="2 3" key="1">
    <citation type="submission" date="2022-10" db="EMBL/GenBank/DDBJ databases">
        <title>Defluviimonas sp. CAU 1641 isolated from mud.</title>
        <authorList>
            <person name="Kim W."/>
        </authorList>
    </citation>
    <scope>NUCLEOTIDE SEQUENCE [LARGE SCALE GENOMIC DNA]</scope>
    <source>
        <strain evidence="2 3">CAU 1641</strain>
    </source>
</reference>
<dbReference type="EMBL" id="JAPDOG010000003">
    <property type="protein sequence ID" value="MCW3780886.1"/>
    <property type="molecule type" value="Genomic_DNA"/>
</dbReference>
<feature type="domain" description="AB hydrolase-1" evidence="1">
    <location>
        <begin position="5"/>
        <end position="221"/>
    </location>
</feature>
<dbReference type="GO" id="GO:0016787">
    <property type="term" value="F:hydrolase activity"/>
    <property type="evidence" value="ECO:0007669"/>
    <property type="project" value="UniProtKB-KW"/>
</dbReference>
<dbReference type="Proteomes" id="UP001207582">
    <property type="component" value="Unassembled WGS sequence"/>
</dbReference>
<gene>
    <name evidence="2" type="ORF">OM960_04730</name>
</gene>
<accession>A0ABT3IZL6</accession>
<dbReference type="InterPro" id="IPR052897">
    <property type="entry name" value="Sec-Metab_Biosynth_Hydrolase"/>
</dbReference>
<evidence type="ECO:0000259" key="1">
    <source>
        <dbReference type="Pfam" id="PF12697"/>
    </source>
</evidence>
<keyword evidence="2" id="KW-0378">Hydrolase</keyword>
<organism evidence="2 3">
    <name type="scientific">Defluviimonas salinarum</name>
    <dbReference type="NCBI Taxonomy" id="2992147"/>
    <lineage>
        <taxon>Bacteria</taxon>
        <taxon>Pseudomonadati</taxon>
        <taxon>Pseudomonadota</taxon>
        <taxon>Alphaproteobacteria</taxon>
        <taxon>Rhodobacterales</taxon>
        <taxon>Paracoccaceae</taxon>
        <taxon>Albidovulum</taxon>
    </lineage>
</organism>